<evidence type="ECO:0000256" key="9">
    <source>
        <dbReference type="PROSITE-ProRule" id="PRU10141"/>
    </source>
</evidence>
<keyword evidence="3" id="KW-0808">Transferase</keyword>
<dbReference type="PROSITE" id="PS00107">
    <property type="entry name" value="PROTEIN_KINASE_ATP"/>
    <property type="match status" value="1"/>
</dbReference>
<evidence type="ECO:0000256" key="2">
    <source>
        <dbReference type="ARBA" id="ARBA00022527"/>
    </source>
</evidence>
<dbReference type="GO" id="GO:0005829">
    <property type="term" value="C:cytosol"/>
    <property type="evidence" value="ECO:0007669"/>
    <property type="project" value="TreeGrafter"/>
</dbReference>
<keyword evidence="5 12" id="KW-0418">Kinase</keyword>
<dbReference type="GO" id="GO:0005524">
    <property type="term" value="F:ATP binding"/>
    <property type="evidence" value="ECO:0007669"/>
    <property type="project" value="UniProtKB-UniRule"/>
</dbReference>
<dbReference type="PROSITE" id="PS50011">
    <property type="entry name" value="PROTEIN_KINASE_DOM"/>
    <property type="match status" value="1"/>
</dbReference>
<dbReference type="InterPro" id="IPR011009">
    <property type="entry name" value="Kinase-like_dom_sf"/>
</dbReference>
<keyword evidence="2" id="KW-0723">Serine/threonine-protein kinase</keyword>
<dbReference type="InterPro" id="IPR008271">
    <property type="entry name" value="Ser/Thr_kinase_AS"/>
</dbReference>
<feature type="binding site" evidence="9">
    <location>
        <position position="177"/>
    </location>
    <ligand>
        <name>ATP</name>
        <dbReference type="ChEBI" id="CHEBI:30616"/>
    </ligand>
</feature>
<dbReference type="SMART" id="SM00220">
    <property type="entry name" value="S_TKc"/>
    <property type="match status" value="1"/>
</dbReference>
<comment type="catalytic activity">
    <reaction evidence="8">
        <text>L-seryl-[protein] + ATP = O-phospho-L-seryl-[protein] + ADP + H(+)</text>
        <dbReference type="Rhea" id="RHEA:17989"/>
        <dbReference type="Rhea" id="RHEA-COMP:9863"/>
        <dbReference type="Rhea" id="RHEA-COMP:11604"/>
        <dbReference type="ChEBI" id="CHEBI:15378"/>
        <dbReference type="ChEBI" id="CHEBI:29999"/>
        <dbReference type="ChEBI" id="CHEBI:30616"/>
        <dbReference type="ChEBI" id="CHEBI:83421"/>
        <dbReference type="ChEBI" id="CHEBI:456216"/>
        <dbReference type="EC" id="2.7.11.1"/>
    </reaction>
</comment>
<keyword evidence="6 9" id="KW-0067">ATP-binding</keyword>
<dbReference type="Proteomes" id="UP000800235">
    <property type="component" value="Unassembled WGS sequence"/>
</dbReference>
<dbReference type="OrthoDB" id="4062651at2759"/>
<dbReference type="EMBL" id="MU007149">
    <property type="protein sequence ID" value="KAF2416908.1"/>
    <property type="molecule type" value="Genomic_DNA"/>
</dbReference>
<dbReference type="Gene3D" id="1.10.510.10">
    <property type="entry name" value="Transferase(Phosphotransferase) domain 1"/>
    <property type="match status" value="1"/>
</dbReference>
<feature type="compositionally biased region" description="Low complexity" evidence="10">
    <location>
        <begin position="1"/>
        <end position="23"/>
    </location>
</feature>
<dbReference type="EC" id="2.7.11.1" evidence="1"/>
<feature type="domain" description="Protein kinase" evidence="11">
    <location>
        <begin position="146"/>
        <end position="453"/>
    </location>
</feature>
<dbReference type="SUPFAM" id="SSF56112">
    <property type="entry name" value="Protein kinase-like (PK-like)"/>
    <property type="match status" value="1"/>
</dbReference>
<keyword evidence="4 9" id="KW-0547">Nucleotide-binding</keyword>
<dbReference type="PROSITE" id="PS00108">
    <property type="entry name" value="PROTEIN_KINASE_ST"/>
    <property type="match status" value="1"/>
</dbReference>
<dbReference type="PANTHER" id="PTHR24343">
    <property type="entry name" value="SERINE/THREONINE KINASE"/>
    <property type="match status" value="1"/>
</dbReference>
<organism evidence="12 13">
    <name type="scientific">Tothia fuscella</name>
    <dbReference type="NCBI Taxonomy" id="1048955"/>
    <lineage>
        <taxon>Eukaryota</taxon>
        <taxon>Fungi</taxon>
        <taxon>Dikarya</taxon>
        <taxon>Ascomycota</taxon>
        <taxon>Pezizomycotina</taxon>
        <taxon>Dothideomycetes</taxon>
        <taxon>Pleosporomycetidae</taxon>
        <taxon>Venturiales</taxon>
        <taxon>Cylindrosympodiaceae</taxon>
        <taxon>Tothia</taxon>
    </lineage>
</organism>
<evidence type="ECO:0000256" key="1">
    <source>
        <dbReference type="ARBA" id="ARBA00012513"/>
    </source>
</evidence>
<proteinExistence type="predicted"/>
<comment type="caution">
    <text evidence="12">The sequence shown here is derived from an EMBL/GenBank/DDBJ whole genome shotgun (WGS) entry which is preliminary data.</text>
</comment>
<evidence type="ECO:0000256" key="8">
    <source>
        <dbReference type="ARBA" id="ARBA00048679"/>
    </source>
</evidence>
<feature type="compositionally biased region" description="Basic residues" evidence="10">
    <location>
        <begin position="477"/>
        <end position="498"/>
    </location>
</feature>
<sequence>MSTRSSRTSRSNTPPSPGGSPSRRTSDVDSSDSVVENQRLNSTKQSVSATDLERFAGPRQGITWAPASTTAGVKMPVPQRRRSASTEQLPLVQPRGHIDDGSKFGGTNMVPEGTGLKARRLSTSLPDDYIVDWKDLEKEYKGSGLFHGKKCVGKGATARVMVMLQKHGNKNELFAVKEFRGKDKDEPEEDYVKKVKSEYCIAKSLNHPNIIRTVDLCMDKHKRWNHVMEYCPLGEIYKFVDLKLFQTHYKMVDRLCFFKQILRAVDYLHCHGIAHRDIKLENILMSDEGHLKLTDFGVSDVFCGEHPGARGAGGQCGKNMGDIRLCAPGMTGSAPYISPEVFSRSAPYDPRKADAWSCAMVYLTFCLGGTIWEEASETRVNFEVFMNGWRSWLKKFPDGIVRESEKGGVPDVGKMFRAEYVGSPALNRLIIKMMHPDPNLRLSVHDALHSTTMRPVDCCSPDHSEESDSSPDGSRLTRTKSAKMVVQKKHNHLPPKGHKTPDAFRHRFDMGTGYA</sequence>
<evidence type="ECO:0000313" key="13">
    <source>
        <dbReference type="Proteomes" id="UP000800235"/>
    </source>
</evidence>
<evidence type="ECO:0000313" key="12">
    <source>
        <dbReference type="EMBL" id="KAF2416908.1"/>
    </source>
</evidence>
<name>A0A9P4NE63_9PEZI</name>
<protein>
    <recommendedName>
        <fullName evidence="1">non-specific serine/threonine protein kinase</fullName>
        <ecNumber evidence="1">2.7.11.1</ecNumber>
    </recommendedName>
</protein>
<feature type="compositionally biased region" description="Polar residues" evidence="10">
    <location>
        <begin position="36"/>
        <end position="49"/>
    </location>
</feature>
<dbReference type="GO" id="GO:0030003">
    <property type="term" value="P:intracellular monoatomic cation homeostasis"/>
    <property type="evidence" value="ECO:0007669"/>
    <property type="project" value="TreeGrafter"/>
</dbReference>
<dbReference type="AlphaFoldDB" id="A0A9P4NE63"/>
<evidence type="ECO:0000256" key="10">
    <source>
        <dbReference type="SAM" id="MobiDB-lite"/>
    </source>
</evidence>
<dbReference type="InterPro" id="IPR017441">
    <property type="entry name" value="Protein_kinase_ATP_BS"/>
</dbReference>
<evidence type="ECO:0000256" key="5">
    <source>
        <dbReference type="ARBA" id="ARBA00022777"/>
    </source>
</evidence>
<feature type="region of interest" description="Disordered" evidence="10">
    <location>
        <begin position="455"/>
        <end position="515"/>
    </location>
</feature>
<evidence type="ECO:0000256" key="3">
    <source>
        <dbReference type="ARBA" id="ARBA00022679"/>
    </source>
</evidence>
<feature type="region of interest" description="Disordered" evidence="10">
    <location>
        <begin position="1"/>
        <end position="88"/>
    </location>
</feature>
<accession>A0A9P4NE63</accession>
<dbReference type="InterPro" id="IPR000719">
    <property type="entry name" value="Prot_kinase_dom"/>
</dbReference>
<gene>
    <name evidence="12" type="ORF">EJ08DRAFT_600319</name>
</gene>
<comment type="catalytic activity">
    <reaction evidence="7">
        <text>L-threonyl-[protein] + ATP = O-phospho-L-threonyl-[protein] + ADP + H(+)</text>
        <dbReference type="Rhea" id="RHEA:46608"/>
        <dbReference type="Rhea" id="RHEA-COMP:11060"/>
        <dbReference type="Rhea" id="RHEA-COMP:11605"/>
        <dbReference type="ChEBI" id="CHEBI:15378"/>
        <dbReference type="ChEBI" id="CHEBI:30013"/>
        <dbReference type="ChEBI" id="CHEBI:30616"/>
        <dbReference type="ChEBI" id="CHEBI:61977"/>
        <dbReference type="ChEBI" id="CHEBI:456216"/>
        <dbReference type="EC" id="2.7.11.1"/>
    </reaction>
</comment>
<evidence type="ECO:0000256" key="4">
    <source>
        <dbReference type="ARBA" id="ARBA00022741"/>
    </source>
</evidence>
<evidence type="ECO:0000256" key="7">
    <source>
        <dbReference type="ARBA" id="ARBA00047899"/>
    </source>
</evidence>
<dbReference type="PANTHER" id="PTHR24343:SF191">
    <property type="entry name" value="SERINE_THREONINE PROTEIN KINASE"/>
    <property type="match status" value="1"/>
</dbReference>
<feature type="compositionally biased region" description="Basic and acidic residues" evidence="10">
    <location>
        <begin position="499"/>
        <end position="509"/>
    </location>
</feature>
<keyword evidence="13" id="KW-1185">Reference proteome</keyword>
<evidence type="ECO:0000256" key="6">
    <source>
        <dbReference type="ARBA" id="ARBA00022840"/>
    </source>
</evidence>
<dbReference type="Pfam" id="PF00069">
    <property type="entry name" value="Pkinase"/>
    <property type="match status" value="1"/>
</dbReference>
<reference evidence="12" key="1">
    <citation type="journal article" date="2020" name="Stud. Mycol.">
        <title>101 Dothideomycetes genomes: a test case for predicting lifestyles and emergence of pathogens.</title>
        <authorList>
            <person name="Haridas S."/>
            <person name="Albert R."/>
            <person name="Binder M."/>
            <person name="Bloem J."/>
            <person name="Labutti K."/>
            <person name="Salamov A."/>
            <person name="Andreopoulos B."/>
            <person name="Baker S."/>
            <person name="Barry K."/>
            <person name="Bills G."/>
            <person name="Bluhm B."/>
            <person name="Cannon C."/>
            <person name="Castanera R."/>
            <person name="Culley D."/>
            <person name="Daum C."/>
            <person name="Ezra D."/>
            <person name="Gonzalez J."/>
            <person name="Henrissat B."/>
            <person name="Kuo A."/>
            <person name="Liang C."/>
            <person name="Lipzen A."/>
            <person name="Lutzoni F."/>
            <person name="Magnuson J."/>
            <person name="Mondo S."/>
            <person name="Nolan M."/>
            <person name="Ohm R."/>
            <person name="Pangilinan J."/>
            <person name="Park H.-J."/>
            <person name="Ramirez L."/>
            <person name="Alfaro M."/>
            <person name="Sun H."/>
            <person name="Tritt A."/>
            <person name="Yoshinaga Y."/>
            <person name="Zwiers L.-H."/>
            <person name="Turgeon B."/>
            <person name="Goodwin S."/>
            <person name="Spatafora J."/>
            <person name="Crous P."/>
            <person name="Grigoriev I."/>
        </authorList>
    </citation>
    <scope>NUCLEOTIDE SEQUENCE</scope>
    <source>
        <strain evidence="12">CBS 130266</strain>
    </source>
</reference>
<dbReference type="GO" id="GO:0004674">
    <property type="term" value="F:protein serine/threonine kinase activity"/>
    <property type="evidence" value="ECO:0007669"/>
    <property type="project" value="UniProtKB-KW"/>
</dbReference>
<evidence type="ECO:0000259" key="11">
    <source>
        <dbReference type="PROSITE" id="PS50011"/>
    </source>
</evidence>